<dbReference type="GO" id="GO:0022857">
    <property type="term" value="F:transmembrane transporter activity"/>
    <property type="evidence" value="ECO:0007669"/>
    <property type="project" value="InterPro"/>
</dbReference>
<evidence type="ECO:0000256" key="5">
    <source>
        <dbReference type="ARBA" id="ARBA00022692"/>
    </source>
</evidence>
<dbReference type="PROSITE" id="PS50850">
    <property type="entry name" value="MFS"/>
    <property type="match status" value="1"/>
</dbReference>
<accession>R7Y8H7</accession>
<evidence type="ECO:0000256" key="4">
    <source>
        <dbReference type="ARBA" id="ARBA00022475"/>
    </source>
</evidence>
<feature type="transmembrane region" description="Helical" evidence="8">
    <location>
        <begin position="227"/>
        <end position="244"/>
    </location>
</feature>
<name>R7Y8H7_9ACTN</name>
<sequence>MTTLDPASRRIGLILVVPTLMVMLDVTVVTVALPQLTTEFDAPLSSVQWVTTAYALALVAVMPLSAYASNRFGGRRVYCAALMVFVLGSLLTALSWNIGSLIVFRALQGLGGGMLQPVGMAIALQAVPEALRGRMMAILGLPTLVGPVLGPVLGGVLVDHGSWRVIFAVNVPLGLIAAALAWRFFPRTASRRMPRIDLRAVAALSPGGAFLVLGLSRAGDTGSLLEASILVPVGVGLMLLGYFVRRSLRSRTPVLDLRLLAHARLRGGVVVMIFFAGAYFGSMTILPIYVQSVRSDSATTAGMLFVLPALLSGITLQIATRVADSVDPRRVAICGIVMSTAAMTSMAAVLDDATPYPVIVAILALMGIGVGATMLPTMTAATRDLEGADTPGGTTILTTSNQFAVALASAAVTATIAALMNSRSAVVEGRGVAGAMSLSSAERVEAMPELASAVADTYYLTAGLLGCALLAAVFVMPARRQATWIRGTAARSSRV</sequence>
<dbReference type="Gene3D" id="1.20.1250.20">
    <property type="entry name" value="MFS general substrate transporter like domains"/>
    <property type="match status" value="1"/>
</dbReference>
<evidence type="ECO:0000256" key="3">
    <source>
        <dbReference type="ARBA" id="ARBA00022448"/>
    </source>
</evidence>
<dbReference type="AlphaFoldDB" id="R7Y8H7"/>
<feature type="transmembrane region" description="Helical" evidence="8">
    <location>
        <begin position="163"/>
        <end position="184"/>
    </location>
</feature>
<dbReference type="InterPro" id="IPR036259">
    <property type="entry name" value="MFS_trans_sf"/>
</dbReference>
<evidence type="ECO:0000256" key="1">
    <source>
        <dbReference type="ARBA" id="ARBA00004651"/>
    </source>
</evidence>
<dbReference type="NCBIfam" id="TIGR00711">
    <property type="entry name" value="efflux_EmrB"/>
    <property type="match status" value="1"/>
</dbReference>
<organism evidence="10 11">
    <name type="scientific">Gordonia terrae C-6</name>
    <dbReference type="NCBI Taxonomy" id="1316928"/>
    <lineage>
        <taxon>Bacteria</taxon>
        <taxon>Bacillati</taxon>
        <taxon>Actinomycetota</taxon>
        <taxon>Actinomycetes</taxon>
        <taxon>Mycobacteriales</taxon>
        <taxon>Gordoniaceae</taxon>
        <taxon>Gordonia</taxon>
    </lineage>
</organism>
<comment type="similarity">
    <text evidence="2">Belongs to the major facilitator superfamily. TCR/Tet family.</text>
</comment>
<dbReference type="SUPFAM" id="SSF103473">
    <property type="entry name" value="MFS general substrate transporter"/>
    <property type="match status" value="1"/>
</dbReference>
<feature type="domain" description="Major facilitator superfamily (MFS) profile" evidence="9">
    <location>
        <begin position="11"/>
        <end position="480"/>
    </location>
</feature>
<evidence type="ECO:0000256" key="7">
    <source>
        <dbReference type="ARBA" id="ARBA00023136"/>
    </source>
</evidence>
<comment type="subcellular location">
    <subcellularLocation>
        <location evidence="1">Cell membrane</location>
        <topology evidence="1">Multi-pass membrane protein</topology>
    </subcellularLocation>
</comment>
<dbReference type="Proteomes" id="UP000013569">
    <property type="component" value="Unassembled WGS sequence"/>
</dbReference>
<feature type="transmembrane region" description="Helical" evidence="8">
    <location>
        <begin position="77"/>
        <end position="96"/>
    </location>
</feature>
<dbReference type="InterPro" id="IPR001958">
    <property type="entry name" value="Tet-R_TetA/multi-R_MdtG-like"/>
</dbReference>
<dbReference type="OrthoDB" id="9812221at2"/>
<feature type="transmembrane region" description="Helical" evidence="8">
    <location>
        <begin position="457"/>
        <end position="476"/>
    </location>
</feature>
<keyword evidence="6 8" id="KW-1133">Transmembrane helix</keyword>
<feature type="transmembrane region" description="Helical" evidence="8">
    <location>
        <begin position="196"/>
        <end position="215"/>
    </location>
</feature>
<keyword evidence="7 8" id="KW-0472">Membrane</keyword>
<dbReference type="Gene3D" id="1.20.1720.10">
    <property type="entry name" value="Multidrug resistance protein D"/>
    <property type="match status" value="1"/>
</dbReference>
<dbReference type="RefSeq" id="WP_010843035.1">
    <property type="nucleotide sequence ID" value="NZ_AQPW01000014.1"/>
</dbReference>
<protein>
    <submittedName>
        <fullName evidence="10">Permease, MFS superfamily protein</fullName>
    </submittedName>
</protein>
<feature type="transmembrane region" description="Helical" evidence="8">
    <location>
        <begin position="102"/>
        <end position="124"/>
    </location>
</feature>
<dbReference type="Pfam" id="PF07690">
    <property type="entry name" value="MFS_1"/>
    <property type="match status" value="1"/>
</dbReference>
<feature type="transmembrane region" description="Helical" evidence="8">
    <location>
        <begin position="403"/>
        <end position="420"/>
    </location>
</feature>
<reference evidence="10 11" key="1">
    <citation type="journal article" date="2013" name="Genome Announc.">
        <title>Draft Genome Sequence of a Benzothiophene-Desulfurizing Bacterium, Gordona terrae Strain C-6.</title>
        <authorList>
            <person name="Wang W."/>
            <person name="Ma T."/>
            <person name="Ren Y."/>
            <person name="Li G."/>
        </authorList>
    </citation>
    <scope>NUCLEOTIDE SEQUENCE [LARGE SCALE GENOMIC DNA]</scope>
    <source>
        <strain evidence="10 11">C-6</strain>
    </source>
</reference>
<evidence type="ECO:0000256" key="2">
    <source>
        <dbReference type="ARBA" id="ARBA00007520"/>
    </source>
</evidence>
<feature type="transmembrane region" description="Helical" evidence="8">
    <location>
        <begin position="12"/>
        <end position="34"/>
    </location>
</feature>
<gene>
    <name evidence="10" type="ORF">GTC6_13105</name>
</gene>
<comment type="caution">
    <text evidence="10">The sequence shown here is derived from an EMBL/GenBank/DDBJ whole genome shotgun (WGS) entry which is preliminary data.</text>
</comment>
<keyword evidence="3" id="KW-0813">Transport</keyword>
<feature type="transmembrane region" description="Helical" evidence="8">
    <location>
        <begin position="301"/>
        <end position="319"/>
    </location>
</feature>
<feature type="transmembrane region" description="Helical" evidence="8">
    <location>
        <begin position="356"/>
        <end position="375"/>
    </location>
</feature>
<evidence type="ECO:0000313" key="10">
    <source>
        <dbReference type="EMBL" id="EON32300.1"/>
    </source>
</evidence>
<dbReference type="PATRIC" id="fig|1316928.3.peg.2639"/>
<dbReference type="EMBL" id="AQPW01000014">
    <property type="protein sequence ID" value="EON32300.1"/>
    <property type="molecule type" value="Genomic_DNA"/>
</dbReference>
<evidence type="ECO:0000259" key="9">
    <source>
        <dbReference type="PROSITE" id="PS50850"/>
    </source>
</evidence>
<dbReference type="InterPro" id="IPR004638">
    <property type="entry name" value="EmrB-like"/>
</dbReference>
<keyword evidence="4" id="KW-1003">Cell membrane</keyword>
<dbReference type="PANTHER" id="PTHR42718:SF46">
    <property type="entry name" value="BLR6921 PROTEIN"/>
    <property type="match status" value="1"/>
</dbReference>
<dbReference type="GO" id="GO:0005886">
    <property type="term" value="C:plasma membrane"/>
    <property type="evidence" value="ECO:0007669"/>
    <property type="project" value="UniProtKB-SubCell"/>
</dbReference>
<evidence type="ECO:0000313" key="11">
    <source>
        <dbReference type="Proteomes" id="UP000013569"/>
    </source>
</evidence>
<keyword evidence="5 8" id="KW-0812">Transmembrane</keyword>
<feature type="transmembrane region" description="Helical" evidence="8">
    <location>
        <begin position="46"/>
        <end position="65"/>
    </location>
</feature>
<dbReference type="PANTHER" id="PTHR42718">
    <property type="entry name" value="MAJOR FACILITATOR SUPERFAMILY MULTIDRUG TRANSPORTER MFSC"/>
    <property type="match status" value="1"/>
</dbReference>
<dbReference type="InterPro" id="IPR011701">
    <property type="entry name" value="MFS"/>
</dbReference>
<feature type="transmembrane region" description="Helical" evidence="8">
    <location>
        <begin position="265"/>
        <end position="289"/>
    </location>
</feature>
<dbReference type="PRINTS" id="PR01035">
    <property type="entry name" value="TCRTETA"/>
</dbReference>
<dbReference type="InterPro" id="IPR020846">
    <property type="entry name" value="MFS_dom"/>
</dbReference>
<dbReference type="InterPro" id="IPR005829">
    <property type="entry name" value="Sugar_transporter_CS"/>
</dbReference>
<evidence type="ECO:0000256" key="8">
    <source>
        <dbReference type="SAM" id="Phobius"/>
    </source>
</evidence>
<feature type="transmembrane region" description="Helical" evidence="8">
    <location>
        <begin position="331"/>
        <end position="350"/>
    </location>
</feature>
<feature type="transmembrane region" description="Helical" evidence="8">
    <location>
        <begin position="136"/>
        <end position="157"/>
    </location>
</feature>
<dbReference type="PROSITE" id="PS00217">
    <property type="entry name" value="SUGAR_TRANSPORT_2"/>
    <property type="match status" value="1"/>
</dbReference>
<proteinExistence type="inferred from homology"/>
<evidence type="ECO:0000256" key="6">
    <source>
        <dbReference type="ARBA" id="ARBA00022989"/>
    </source>
</evidence>